<reference evidence="1 2" key="1">
    <citation type="submission" date="2014-04" db="EMBL/GenBank/DDBJ databases">
        <authorList>
            <consortium name="DOE Joint Genome Institute"/>
            <person name="Kuo A."/>
            <person name="Tarkka M."/>
            <person name="Buscot F."/>
            <person name="Kohler A."/>
            <person name="Nagy L.G."/>
            <person name="Floudas D."/>
            <person name="Copeland A."/>
            <person name="Barry K.W."/>
            <person name="Cichocki N."/>
            <person name="Veneault-Fourrey C."/>
            <person name="LaButti K."/>
            <person name="Lindquist E.A."/>
            <person name="Lipzen A."/>
            <person name="Lundell T."/>
            <person name="Morin E."/>
            <person name="Murat C."/>
            <person name="Sun H."/>
            <person name="Tunlid A."/>
            <person name="Henrissat B."/>
            <person name="Grigoriev I.V."/>
            <person name="Hibbett D.S."/>
            <person name="Martin F."/>
            <person name="Nordberg H.P."/>
            <person name="Cantor M.N."/>
            <person name="Hua S.X."/>
        </authorList>
    </citation>
    <scope>NUCLEOTIDE SEQUENCE [LARGE SCALE GENOMIC DNA]</scope>
    <source>
        <strain evidence="1 2">F 1598</strain>
    </source>
</reference>
<name>A0A0C3FC89_PILCF</name>
<proteinExistence type="predicted"/>
<dbReference type="Proteomes" id="UP000054166">
    <property type="component" value="Unassembled WGS sequence"/>
</dbReference>
<organism evidence="1 2">
    <name type="scientific">Piloderma croceum (strain F 1598)</name>
    <dbReference type="NCBI Taxonomy" id="765440"/>
    <lineage>
        <taxon>Eukaryota</taxon>
        <taxon>Fungi</taxon>
        <taxon>Dikarya</taxon>
        <taxon>Basidiomycota</taxon>
        <taxon>Agaricomycotina</taxon>
        <taxon>Agaricomycetes</taxon>
        <taxon>Agaricomycetidae</taxon>
        <taxon>Atheliales</taxon>
        <taxon>Atheliaceae</taxon>
        <taxon>Piloderma</taxon>
    </lineage>
</organism>
<keyword evidence="2" id="KW-1185">Reference proteome</keyword>
<dbReference type="AlphaFoldDB" id="A0A0C3FC89"/>
<reference evidence="2" key="2">
    <citation type="submission" date="2015-01" db="EMBL/GenBank/DDBJ databases">
        <title>Evolutionary Origins and Diversification of the Mycorrhizal Mutualists.</title>
        <authorList>
            <consortium name="DOE Joint Genome Institute"/>
            <consortium name="Mycorrhizal Genomics Consortium"/>
            <person name="Kohler A."/>
            <person name="Kuo A."/>
            <person name="Nagy L.G."/>
            <person name="Floudas D."/>
            <person name="Copeland A."/>
            <person name="Barry K.W."/>
            <person name="Cichocki N."/>
            <person name="Veneault-Fourrey C."/>
            <person name="LaButti K."/>
            <person name="Lindquist E.A."/>
            <person name="Lipzen A."/>
            <person name="Lundell T."/>
            <person name="Morin E."/>
            <person name="Murat C."/>
            <person name="Riley R."/>
            <person name="Ohm R."/>
            <person name="Sun H."/>
            <person name="Tunlid A."/>
            <person name="Henrissat B."/>
            <person name="Grigoriev I.V."/>
            <person name="Hibbett D.S."/>
            <person name="Martin F."/>
        </authorList>
    </citation>
    <scope>NUCLEOTIDE SEQUENCE [LARGE SCALE GENOMIC DNA]</scope>
    <source>
        <strain evidence="2">F 1598</strain>
    </source>
</reference>
<protein>
    <submittedName>
        <fullName evidence="1">Uncharacterized protein</fullName>
    </submittedName>
</protein>
<dbReference type="EMBL" id="KN832995">
    <property type="protein sequence ID" value="KIM82230.1"/>
    <property type="molecule type" value="Genomic_DNA"/>
</dbReference>
<dbReference type="HOGENOM" id="CLU_1310547_0_0_1"/>
<evidence type="ECO:0000313" key="2">
    <source>
        <dbReference type="Proteomes" id="UP000054166"/>
    </source>
</evidence>
<gene>
    <name evidence="1" type="ORF">PILCRDRAFT_473267</name>
</gene>
<accession>A0A0C3FC89</accession>
<evidence type="ECO:0000313" key="1">
    <source>
        <dbReference type="EMBL" id="KIM82230.1"/>
    </source>
</evidence>
<sequence>MSNQDLWVLVEVDGQCKSVPLTISLLMLALTVPCINDLQHFNPGFSHYAEPRKWLRLNNEHVNEIAQLIIQQDPALINLECSKVYPRFSLYTYARILSCPHSLKKASALSEFLKFRRSWESWDDISALVNHQSVRDDLVACLTSVDEIHGTQDHPDDNRTVPGRILTIDAIAIDALLWEAITDPTQYRRLLKRRIHEAQSALNLLQAVSR</sequence>
<dbReference type="InParanoid" id="A0A0C3FC89"/>